<dbReference type="PANTHER" id="PTHR11510">
    <property type="entry name" value="MYO-INOSITOL-1 PHOSPHATE SYNTHASE"/>
    <property type="match status" value="1"/>
</dbReference>
<comment type="similarity">
    <text evidence="1">Belongs to the myo-inositol 1-phosphate synthase family.</text>
</comment>
<gene>
    <name evidence="3" type="ORF">ACFFGT_00345</name>
</gene>
<feature type="domain" description="Myo-inositol-1-phosphate synthase GAPDH-like" evidence="2">
    <location>
        <begin position="245"/>
        <end position="357"/>
    </location>
</feature>
<dbReference type="Gene3D" id="3.30.360.10">
    <property type="entry name" value="Dihydrodipicolinate Reductase, domain 2"/>
    <property type="match status" value="1"/>
</dbReference>
<dbReference type="SUPFAM" id="SSF51735">
    <property type="entry name" value="NAD(P)-binding Rossmann-fold domains"/>
    <property type="match status" value="1"/>
</dbReference>
<dbReference type="RefSeq" id="WP_377020496.1">
    <property type="nucleotide sequence ID" value="NZ_JBHLTS010000004.1"/>
</dbReference>
<sequence>MKINITPAKGKLGILIPGLGAVATTLIAGVEAVKKGISQPIGSLTQMGHIRLGKRTENRNPKIKEFVPLADLNDIVFGGWDVYEDNVFEAASNAQVLEPGLLHAVKAELEAIKPMKAAFDKNYAKNLDGTHVKTGTRLELAQQVMEDIKNFKEANGLDRVVLVWCGSTEIYYEASAVHQSLAAFEEGLKNDDKLIAPSMIYAYAALKLGVPFSNGAPNLTVDIPALIELAKLTKTPIAGKDFKTGQTLMKTVLAPGLAARSLGVHGWFSTNILGNRDGWVLDDPDNFKTKEVSKLGVLEDIFKPEDNKELYGNIYHKIRINYYPPHGDNKESWDNIDIFGWLGYKMQIKINFLCRDSILAAPIALDLAIFSDLAKRAGMSGIQEWLSFYLKSPQTAAGLHPENDIFKQLIKLENTLRYLMGEDLITHLGLDYYDDMFATE</sequence>
<proteinExistence type="inferred from homology"/>
<dbReference type="PIRSF" id="PIRSF015578">
    <property type="entry name" value="Myoinos-ppht_syn"/>
    <property type="match status" value="1"/>
</dbReference>
<name>A0ABV6L265_9SPHI</name>
<dbReference type="InterPro" id="IPR002587">
    <property type="entry name" value="Myo-inos-1-P_Synthase"/>
</dbReference>
<keyword evidence="4" id="KW-1185">Reference proteome</keyword>
<evidence type="ECO:0000313" key="4">
    <source>
        <dbReference type="Proteomes" id="UP001589828"/>
    </source>
</evidence>
<dbReference type="Pfam" id="PF01658">
    <property type="entry name" value="Inos-1-P_synth"/>
    <property type="match status" value="1"/>
</dbReference>
<protein>
    <submittedName>
        <fullName evidence="3">Inositol-3-phosphate synthase</fullName>
    </submittedName>
</protein>
<dbReference type="InterPro" id="IPR013021">
    <property type="entry name" value="Myo-inos-1-P_Synthase_GAPDH"/>
</dbReference>
<reference evidence="3 4" key="1">
    <citation type="submission" date="2024-09" db="EMBL/GenBank/DDBJ databases">
        <authorList>
            <person name="Sun Q."/>
            <person name="Mori K."/>
        </authorList>
    </citation>
    <scope>NUCLEOTIDE SEQUENCE [LARGE SCALE GENOMIC DNA]</scope>
    <source>
        <strain evidence="3 4">NCAIM B.02415</strain>
    </source>
</reference>
<organism evidence="3 4">
    <name type="scientific">Mucilaginibacter angelicae</name>
    <dbReference type="NCBI Taxonomy" id="869718"/>
    <lineage>
        <taxon>Bacteria</taxon>
        <taxon>Pseudomonadati</taxon>
        <taxon>Bacteroidota</taxon>
        <taxon>Sphingobacteriia</taxon>
        <taxon>Sphingobacteriales</taxon>
        <taxon>Sphingobacteriaceae</taxon>
        <taxon>Mucilaginibacter</taxon>
    </lineage>
</organism>
<evidence type="ECO:0000256" key="1">
    <source>
        <dbReference type="ARBA" id="ARBA00010813"/>
    </source>
</evidence>
<comment type="caution">
    <text evidence="3">The sequence shown here is derived from an EMBL/GenBank/DDBJ whole genome shotgun (WGS) entry which is preliminary data.</text>
</comment>
<evidence type="ECO:0000259" key="2">
    <source>
        <dbReference type="Pfam" id="PF01658"/>
    </source>
</evidence>
<accession>A0ABV6L265</accession>
<dbReference type="Gene3D" id="3.40.50.720">
    <property type="entry name" value="NAD(P)-binding Rossmann-like Domain"/>
    <property type="match status" value="1"/>
</dbReference>
<dbReference type="SUPFAM" id="SSF55347">
    <property type="entry name" value="Glyceraldehyde-3-phosphate dehydrogenase-like, C-terminal domain"/>
    <property type="match status" value="1"/>
</dbReference>
<dbReference type="EMBL" id="JBHLTS010000004">
    <property type="protein sequence ID" value="MFC0512618.1"/>
    <property type="molecule type" value="Genomic_DNA"/>
</dbReference>
<evidence type="ECO:0000313" key="3">
    <source>
        <dbReference type="EMBL" id="MFC0512618.1"/>
    </source>
</evidence>
<dbReference type="Pfam" id="PF07994">
    <property type="entry name" value="NAD_binding_5"/>
    <property type="match status" value="1"/>
</dbReference>
<dbReference type="InterPro" id="IPR036291">
    <property type="entry name" value="NAD(P)-bd_dom_sf"/>
</dbReference>
<dbReference type="Proteomes" id="UP001589828">
    <property type="component" value="Unassembled WGS sequence"/>
</dbReference>